<keyword evidence="1" id="KW-1133">Transmembrane helix</keyword>
<keyword evidence="1" id="KW-0812">Transmembrane</keyword>
<dbReference type="PANTHER" id="PTHR45138:SF9">
    <property type="entry name" value="DIGUANYLATE CYCLASE DGCM-RELATED"/>
    <property type="match status" value="1"/>
</dbReference>
<evidence type="ECO:0000313" key="4">
    <source>
        <dbReference type="EMBL" id="KKN19326.1"/>
    </source>
</evidence>
<feature type="domain" description="HAMP" evidence="2">
    <location>
        <begin position="207"/>
        <end position="262"/>
    </location>
</feature>
<comment type="caution">
    <text evidence="4">The sequence shown here is derived from an EMBL/GenBank/DDBJ whole genome shotgun (WGS) entry which is preliminary data.</text>
</comment>
<dbReference type="GO" id="GO:0007165">
    <property type="term" value="P:signal transduction"/>
    <property type="evidence" value="ECO:0007669"/>
    <property type="project" value="InterPro"/>
</dbReference>
<dbReference type="NCBIfam" id="TIGR00254">
    <property type="entry name" value="GGDEF"/>
    <property type="match status" value="1"/>
</dbReference>
<dbReference type="InterPro" id="IPR043128">
    <property type="entry name" value="Rev_trsase/Diguanyl_cyclase"/>
</dbReference>
<dbReference type="CDD" id="cd01949">
    <property type="entry name" value="GGDEF"/>
    <property type="match status" value="1"/>
</dbReference>
<dbReference type="PROSITE" id="PS50887">
    <property type="entry name" value="GGDEF"/>
    <property type="match status" value="1"/>
</dbReference>
<sequence length="457" mass="52308">MVYKCLFFIPLTTLIHYHQLLVNRPLKGSFSVFSNFLRPNNLSQKMMRVIFVIYLGVACLITGIQFLTEYLKTQDSILTELKQLEEIVIDPVSTNLWQYDYKQLDVLINGLITMPIIEGVDITDKQGNAIVSKRVYDSSSEPISMFETTSDLSWTLNAEVVGLGTMTLYSSSNVIFDRVWFSFALIALTAIIKLSVLFGLFIWAFNRYLALPLKELMSQVDEVQLSRSLSKRISLSDEHDNELSQLQAHMNSMLASMEKDRQRLLEDEKAQREWLEQAVTERTAELQLLNEKLKDLAARDSLTGALNRGNFFETAQHLFMLCYRQKSPAAFILMDLDHFKRINDEYGHFIGDQVLLHFTQTIQSLLRKSDLIGRVGGEEFALFLPNAGMDEAFQIADKIRQRIKESLLNIDGQKVTYTVSLGIEAAGPDDHSIDQLFKRADVKLYQAKDKGRDRVEM</sequence>
<evidence type="ECO:0000259" key="2">
    <source>
        <dbReference type="PROSITE" id="PS50885"/>
    </source>
</evidence>
<gene>
    <name evidence="4" type="ORF">LCGC14_0946870</name>
</gene>
<reference evidence="4" key="1">
    <citation type="journal article" date="2015" name="Nature">
        <title>Complex archaea that bridge the gap between prokaryotes and eukaryotes.</title>
        <authorList>
            <person name="Spang A."/>
            <person name="Saw J.H."/>
            <person name="Jorgensen S.L."/>
            <person name="Zaremba-Niedzwiedzka K."/>
            <person name="Martijn J."/>
            <person name="Lind A.E."/>
            <person name="van Eijk R."/>
            <person name="Schleper C."/>
            <person name="Guy L."/>
            <person name="Ettema T.J."/>
        </authorList>
    </citation>
    <scope>NUCLEOTIDE SEQUENCE</scope>
</reference>
<proteinExistence type="predicted"/>
<name>A0A0F9R220_9ZZZZ</name>
<evidence type="ECO:0008006" key="5">
    <source>
        <dbReference type="Google" id="ProtNLM"/>
    </source>
</evidence>
<dbReference type="Gene3D" id="3.30.70.270">
    <property type="match status" value="1"/>
</dbReference>
<dbReference type="SUPFAM" id="SSF55073">
    <property type="entry name" value="Nucleotide cyclase"/>
    <property type="match status" value="1"/>
</dbReference>
<organism evidence="4">
    <name type="scientific">marine sediment metagenome</name>
    <dbReference type="NCBI Taxonomy" id="412755"/>
    <lineage>
        <taxon>unclassified sequences</taxon>
        <taxon>metagenomes</taxon>
        <taxon>ecological metagenomes</taxon>
    </lineage>
</organism>
<dbReference type="GO" id="GO:0052621">
    <property type="term" value="F:diguanylate cyclase activity"/>
    <property type="evidence" value="ECO:0007669"/>
    <property type="project" value="TreeGrafter"/>
</dbReference>
<dbReference type="InterPro" id="IPR003660">
    <property type="entry name" value="HAMP_dom"/>
</dbReference>
<dbReference type="PROSITE" id="PS50885">
    <property type="entry name" value="HAMP"/>
    <property type="match status" value="1"/>
</dbReference>
<evidence type="ECO:0000259" key="3">
    <source>
        <dbReference type="PROSITE" id="PS50887"/>
    </source>
</evidence>
<dbReference type="EMBL" id="LAZR01003346">
    <property type="protein sequence ID" value="KKN19326.1"/>
    <property type="molecule type" value="Genomic_DNA"/>
</dbReference>
<dbReference type="SMART" id="SM00267">
    <property type="entry name" value="GGDEF"/>
    <property type="match status" value="1"/>
</dbReference>
<feature type="transmembrane region" description="Helical" evidence="1">
    <location>
        <begin position="179"/>
        <end position="205"/>
    </location>
</feature>
<dbReference type="InterPro" id="IPR000160">
    <property type="entry name" value="GGDEF_dom"/>
</dbReference>
<dbReference type="GO" id="GO:1902201">
    <property type="term" value="P:negative regulation of bacterial-type flagellum-dependent cell motility"/>
    <property type="evidence" value="ECO:0007669"/>
    <property type="project" value="TreeGrafter"/>
</dbReference>
<evidence type="ECO:0000256" key="1">
    <source>
        <dbReference type="SAM" id="Phobius"/>
    </source>
</evidence>
<dbReference type="Gene3D" id="6.10.340.10">
    <property type="match status" value="1"/>
</dbReference>
<accession>A0A0F9R220</accession>
<dbReference type="GO" id="GO:0005886">
    <property type="term" value="C:plasma membrane"/>
    <property type="evidence" value="ECO:0007669"/>
    <property type="project" value="TreeGrafter"/>
</dbReference>
<feature type="domain" description="GGDEF" evidence="3">
    <location>
        <begin position="327"/>
        <end position="457"/>
    </location>
</feature>
<keyword evidence="1" id="KW-0472">Membrane</keyword>
<feature type="transmembrane region" description="Helical" evidence="1">
    <location>
        <begin position="47"/>
        <end position="67"/>
    </location>
</feature>
<dbReference type="AlphaFoldDB" id="A0A0F9R220"/>
<dbReference type="InterPro" id="IPR050469">
    <property type="entry name" value="Diguanylate_Cyclase"/>
</dbReference>
<dbReference type="PANTHER" id="PTHR45138">
    <property type="entry name" value="REGULATORY COMPONENTS OF SENSORY TRANSDUCTION SYSTEM"/>
    <property type="match status" value="1"/>
</dbReference>
<dbReference type="Pfam" id="PF00990">
    <property type="entry name" value="GGDEF"/>
    <property type="match status" value="1"/>
</dbReference>
<dbReference type="SMART" id="SM00304">
    <property type="entry name" value="HAMP"/>
    <property type="match status" value="1"/>
</dbReference>
<protein>
    <recommendedName>
        <fullName evidence="5">GGDEF domain-containing protein</fullName>
    </recommendedName>
</protein>
<dbReference type="FunFam" id="3.30.70.270:FF:000001">
    <property type="entry name" value="Diguanylate cyclase domain protein"/>
    <property type="match status" value="1"/>
</dbReference>
<dbReference type="InterPro" id="IPR029787">
    <property type="entry name" value="Nucleotide_cyclase"/>
</dbReference>
<dbReference type="GO" id="GO:0043709">
    <property type="term" value="P:cell adhesion involved in single-species biofilm formation"/>
    <property type="evidence" value="ECO:0007669"/>
    <property type="project" value="TreeGrafter"/>
</dbReference>